<feature type="compositionally biased region" description="Basic and acidic residues" evidence="5">
    <location>
        <begin position="1054"/>
        <end position="1076"/>
    </location>
</feature>
<dbReference type="SUPFAM" id="SSF50978">
    <property type="entry name" value="WD40 repeat-like"/>
    <property type="match status" value="3"/>
</dbReference>
<keyword evidence="2 4" id="KW-0853">WD repeat</keyword>
<dbReference type="Gene3D" id="2.130.10.10">
    <property type="entry name" value="YVTN repeat-like/Quinoprotein amine dehydrogenase"/>
    <property type="match status" value="4"/>
</dbReference>
<gene>
    <name evidence="6" type="ORF">RR48_03539</name>
</gene>
<feature type="compositionally biased region" description="Basic residues" evidence="5">
    <location>
        <begin position="1039"/>
        <end position="1049"/>
    </location>
</feature>
<evidence type="ECO:0000256" key="2">
    <source>
        <dbReference type="ARBA" id="ARBA00022574"/>
    </source>
</evidence>
<sequence>MANDSDMRSLLTMSSSIDGSTSPQVRKWRNIPLHERCSMSDMVKIKEVFETTYGNKLLQNEFRTLLKTLLNVEYDDEEFKILFMKINTSRDGEINWDQLVSHLLLGYFASDQEDQGESLQLPIMGLPKIMRSQHRHPISRICFCPDVAKDRSTDPMQGCYIMASRDGMISWWSLDMVRLRSAQSTCPALKVRTTWVTDLACLPDVNIVVTSSTERDLRFYDCSAGTFTLKIIISSWEYMISTMYYHFDKDEHEDCLLVCGDVGGYVRVLRFSPVMRGPFRNQPGRALQQLRHVDLQKRPELLPELQLVEFPRAHTDWVRQVSYYSSLHCIVSCATCPDALLMCDLAASRTHNTFHTEKLELQYWNTYMSVNSCGQGIQCFAFEEEAHVLVTGGPDCCVRVWNSFVATAPSALLQGHRAGIIALVLQDHARRAYSLARDRTIKVWDLQAQACLQTYIDVPPQIGERTPISAVYNPATRELLLAAVKLAVLVLDEQLNPQHTDGFTHSRAVSKLLYNPLFKVIITCGMDSIIINWDPLTGKRNVVMRSAHTRLLHGELVPVEITAACFDPANQLLLTGARDGTLKTWNFNTGVSLRYLEIEHMCEVTSCFWIEGRILAVGWNRHVTEFEDQGLATQGKSWETRHRDDVLAAAVRIPLTIATASYASELLLWKLETGQPYRRFSCTEPTLRIKMQYSKRTASPQQPAAAAAASPHTHRPSAIFRPSVSGIRQGRARRVSTVALPAQAQVLRQLAVHAMIFLETRPMSMHVASMMLSLENGQVQCWSDHPAGGYKGSFQGIHTAGDYVSAFATDVGNEFLFTGTTVGYIKVWLMTNYLTTEKVHVNMPRLRVEFPFLWRDRIEGRAKRCVRDQPLPLLLNSYRAHLRCVTSLAYIDDQKLLLSGSSDYSVRVWRLSGQYVGTLGSFVPWSLETTRFPPDVQKVASFTTFKVWRGGYVSRYVPGRVAPDVSDVTAAELRTRTFGAAPAPPLLGRHTALPPRPEPQAAPRLDDSLPTIPLYTHLRVSGTQAVRRPPTPELVRATRLRRGAARRTRFGVPPRRDAQGDRPHASQDQHRDRTAH</sequence>
<dbReference type="EMBL" id="KQ460642">
    <property type="protein sequence ID" value="KPJ13331.1"/>
    <property type="molecule type" value="Genomic_DNA"/>
</dbReference>
<dbReference type="SMART" id="SM00320">
    <property type="entry name" value="WD40"/>
    <property type="match status" value="8"/>
</dbReference>
<dbReference type="InParanoid" id="A0A0N1IP31"/>
<feature type="region of interest" description="Disordered" evidence="5">
    <location>
        <begin position="980"/>
        <end position="1008"/>
    </location>
</feature>
<feature type="repeat" description="WD" evidence="4">
    <location>
        <begin position="878"/>
        <end position="912"/>
    </location>
</feature>
<dbReference type="InterPro" id="IPR051242">
    <property type="entry name" value="WD-EF-hand_domain"/>
</dbReference>
<dbReference type="PROSITE" id="PS50294">
    <property type="entry name" value="WD_REPEATS_REGION"/>
    <property type="match status" value="2"/>
</dbReference>
<keyword evidence="3" id="KW-0677">Repeat</keyword>
<dbReference type="STRING" id="76193.A0A0N1IP31"/>
<evidence type="ECO:0000256" key="5">
    <source>
        <dbReference type="SAM" id="MobiDB-lite"/>
    </source>
</evidence>
<proteinExistence type="predicted"/>
<evidence type="ECO:0000313" key="7">
    <source>
        <dbReference type="Proteomes" id="UP000053240"/>
    </source>
</evidence>
<accession>A0A0N1IP31</accession>
<dbReference type="PANTHER" id="PTHR44324:SF6">
    <property type="entry name" value="EF-HAND CALCIUM BINDING DOMAIN 8"/>
    <property type="match status" value="1"/>
</dbReference>
<evidence type="ECO:0000256" key="3">
    <source>
        <dbReference type="ARBA" id="ARBA00022737"/>
    </source>
</evidence>
<dbReference type="InterPro" id="IPR036322">
    <property type="entry name" value="WD40_repeat_dom_sf"/>
</dbReference>
<feature type="repeat" description="WD" evidence="4">
    <location>
        <begin position="561"/>
        <end position="595"/>
    </location>
</feature>
<feature type="region of interest" description="Disordered" evidence="5">
    <location>
        <begin position="1039"/>
        <end position="1076"/>
    </location>
</feature>
<evidence type="ECO:0000313" key="6">
    <source>
        <dbReference type="EMBL" id="KPJ13331.1"/>
    </source>
</evidence>
<dbReference type="PROSITE" id="PS50082">
    <property type="entry name" value="WD_REPEATS_2"/>
    <property type="match status" value="4"/>
</dbReference>
<dbReference type="InterPro" id="IPR011992">
    <property type="entry name" value="EF-hand-dom_pair"/>
</dbReference>
<organism evidence="6 7">
    <name type="scientific">Papilio machaon</name>
    <name type="common">Old World swallowtail butterfly</name>
    <dbReference type="NCBI Taxonomy" id="76193"/>
    <lineage>
        <taxon>Eukaryota</taxon>
        <taxon>Metazoa</taxon>
        <taxon>Ecdysozoa</taxon>
        <taxon>Arthropoda</taxon>
        <taxon>Hexapoda</taxon>
        <taxon>Insecta</taxon>
        <taxon>Pterygota</taxon>
        <taxon>Neoptera</taxon>
        <taxon>Endopterygota</taxon>
        <taxon>Lepidoptera</taxon>
        <taxon>Glossata</taxon>
        <taxon>Ditrysia</taxon>
        <taxon>Papilionoidea</taxon>
        <taxon>Papilionidae</taxon>
        <taxon>Papilioninae</taxon>
        <taxon>Papilio</taxon>
    </lineage>
</organism>
<feature type="repeat" description="WD" evidence="4">
    <location>
        <begin position="370"/>
        <end position="402"/>
    </location>
</feature>
<dbReference type="Proteomes" id="UP000053240">
    <property type="component" value="Unassembled WGS sequence"/>
</dbReference>
<dbReference type="SUPFAM" id="SSF47473">
    <property type="entry name" value="EF-hand"/>
    <property type="match status" value="1"/>
</dbReference>
<dbReference type="Pfam" id="PF00400">
    <property type="entry name" value="WD40"/>
    <property type="match status" value="4"/>
</dbReference>
<feature type="repeat" description="WD" evidence="4">
    <location>
        <begin position="413"/>
        <end position="454"/>
    </location>
</feature>
<evidence type="ECO:0000256" key="1">
    <source>
        <dbReference type="ARBA" id="ARBA00014901"/>
    </source>
</evidence>
<dbReference type="InterPro" id="IPR015943">
    <property type="entry name" value="WD40/YVTN_repeat-like_dom_sf"/>
</dbReference>
<evidence type="ECO:0000256" key="4">
    <source>
        <dbReference type="PROSITE-ProRule" id="PRU00221"/>
    </source>
</evidence>
<dbReference type="PANTHER" id="PTHR44324">
    <property type="entry name" value="WD40 REPEAT DOMAIN 95"/>
    <property type="match status" value="1"/>
</dbReference>
<dbReference type="InterPro" id="IPR019775">
    <property type="entry name" value="WD40_repeat_CS"/>
</dbReference>
<name>A0A0N1IP31_PAPMA</name>
<dbReference type="InterPro" id="IPR001680">
    <property type="entry name" value="WD40_rpt"/>
</dbReference>
<protein>
    <recommendedName>
        <fullName evidence="1">WD repeat-containing protein on Y chromosome</fullName>
    </recommendedName>
</protein>
<dbReference type="AlphaFoldDB" id="A0A0N1IP31"/>
<dbReference type="PROSITE" id="PS00678">
    <property type="entry name" value="WD_REPEATS_1"/>
    <property type="match status" value="2"/>
</dbReference>
<reference evidence="6 7" key="1">
    <citation type="journal article" date="2015" name="Nat. Commun.">
        <title>Outbred genome sequencing and CRISPR/Cas9 gene editing in butterflies.</title>
        <authorList>
            <person name="Li X."/>
            <person name="Fan D."/>
            <person name="Zhang W."/>
            <person name="Liu G."/>
            <person name="Zhang L."/>
            <person name="Zhao L."/>
            <person name="Fang X."/>
            <person name="Chen L."/>
            <person name="Dong Y."/>
            <person name="Chen Y."/>
            <person name="Ding Y."/>
            <person name="Zhao R."/>
            <person name="Feng M."/>
            <person name="Zhu Y."/>
            <person name="Feng Y."/>
            <person name="Jiang X."/>
            <person name="Zhu D."/>
            <person name="Xiang H."/>
            <person name="Feng X."/>
            <person name="Li S."/>
            <person name="Wang J."/>
            <person name="Zhang G."/>
            <person name="Kronforst M.R."/>
            <person name="Wang W."/>
        </authorList>
    </citation>
    <scope>NUCLEOTIDE SEQUENCE [LARGE SCALE GENOMIC DNA]</scope>
    <source>
        <strain evidence="6">Ya'a_city_454_Pm</strain>
        <tissue evidence="6">Whole body</tissue>
    </source>
</reference>
<keyword evidence="7" id="KW-1185">Reference proteome</keyword>